<dbReference type="Pfam" id="PF00474">
    <property type="entry name" value="SSF"/>
    <property type="match status" value="2"/>
</dbReference>
<dbReference type="GO" id="GO:0006814">
    <property type="term" value="P:sodium ion transport"/>
    <property type="evidence" value="ECO:0007669"/>
    <property type="project" value="UniProtKB-KW"/>
</dbReference>
<keyword evidence="9 13" id="KW-0472">Membrane</keyword>
<protein>
    <recommendedName>
        <fullName evidence="16">Sodium-coupled monocarboxylate transporter 1</fullName>
    </recommendedName>
</protein>
<evidence type="ECO:0000256" key="6">
    <source>
        <dbReference type="ARBA" id="ARBA00022989"/>
    </source>
</evidence>
<evidence type="ECO:0000256" key="12">
    <source>
        <dbReference type="SAM" id="MobiDB-lite"/>
    </source>
</evidence>
<feature type="transmembrane region" description="Helical" evidence="13">
    <location>
        <begin position="294"/>
        <end position="319"/>
    </location>
</feature>
<keyword evidence="4" id="KW-1003">Cell membrane</keyword>
<keyword evidence="6 13" id="KW-1133">Transmembrane helix</keyword>
<evidence type="ECO:0000256" key="3">
    <source>
        <dbReference type="ARBA" id="ARBA00022448"/>
    </source>
</evidence>
<keyword evidence="3" id="KW-0813">Transport</keyword>
<proteinExistence type="inferred from homology"/>
<evidence type="ECO:0000313" key="14">
    <source>
        <dbReference type="EMBL" id="KAG8232979.1"/>
    </source>
</evidence>
<keyword evidence="10" id="KW-0739">Sodium transport</keyword>
<dbReference type="PANTHER" id="PTHR42985">
    <property type="entry name" value="SODIUM-COUPLED MONOCARBOXYLATE TRANSPORTER"/>
    <property type="match status" value="1"/>
</dbReference>
<feature type="compositionally biased region" description="Polar residues" evidence="12">
    <location>
        <begin position="503"/>
        <end position="515"/>
    </location>
</feature>
<dbReference type="Proteomes" id="UP000792457">
    <property type="component" value="Unassembled WGS sequence"/>
</dbReference>
<sequence>MDGGVEGNSTTEPNMLIEPLLRNTNYFDVYDYLIFSGLLFLTLIIGLYYALFEKQETVAEYLMGGKQMSLFPIAFSLIASSISAISILGMPAEVYTYGTQFALIGGVEFLVATANAFLFLPVFFKLQLTTVFQGGIKAVVWTDTFQTFSMLAGVILVSVLGTIKAGGISEVYRKSYESGRIEIFNMDPNPLVRHTFWTIVVGNFFGWLSGSSTSQAIHQRCLSLPTLTKARLALLSLAIGSFMFVSLGAYTGLVAYSYYQDCDPVTSKVVKKPDQIIPYFIMEFAHKVPGFPGIFLGALFSAALSTLSTVLNAASGVVLEDLIQSRRKVRLSEAKASKALKVITALLGALCLSLVTFVDLMGTVLQGAIIGGVAAVSSLAFLSFGSQTAIAAKSIKYVTKPLSVAGCLGSNSSSLYDPAFITGSPFDNHIPLHDDVFWVFRISYMYYPMTGLLVMISVGVIASYLTGFQDLSKINPDLISPICQRFLPKETENEQNECQTNLVNMQPASERQVNEQAKAETGEESEGRLL</sequence>
<feature type="transmembrane region" description="Helical" evidence="13">
    <location>
        <begin position="29"/>
        <end position="50"/>
    </location>
</feature>
<evidence type="ECO:0000313" key="15">
    <source>
        <dbReference type="Proteomes" id="UP000792457"/>
    </source>
</evidence>
<reference evidence="14" key="1">
    <citation type="submission" date="2013-04" db="EMBL/GenBank/DDBJ databases">
        <authorList>
            <person name="Qu J."/>
            <person name="Murali S.C."/>
            <person name="Bandaranaike D."/>
            <person name="Bellair M."/>
            <person name="Blankenburg K."/>
            <person name="Chao H."/>
            <person name="Dinh H."/>
            <person name="Doddapaneni H."/>
            <person name="Downs B."/>
            <person name="Dugan-Rocha S."/>
            <person name="Elkadiri S."/>
            <person name="Gnanaolivu R.D."/>
            <person name="Hernandez B."/>
            <person name="Javaid M."/>
            <person name="Jayaseelan J.C."/>
            <person name="Lee S."/>
            <person name="Li M."/>
            <person name="Ming W."/>
            <person name="Munidasa M."/>
            <person name="Muniz J."/>
            <person name="Nguyen L."/>
            <person name="Ongeri F."/>
            <person name="Osuji N."/>
            <person name="Pu L.-L."/>
            <person name="Puazo M."/>
            <person name="Qu C."/>
            <person name="Quiroz J."/>
            <person name="Raj R."/>
            <person name="Weissenberger G."/>
            <person name="Xin Y."/>
            <person name="Zou X."/>
            <person name="Han Y."/>
            <person name="Richards S."/>
            <person name="Worley K."/>
            <person name="Muzny D."/>
            <person name="Gibbs R."/>
        </authorList>
    </citation>
    <scope>NUCLEOTIDE SEQUENCE</scope>
    <source>
        <strain evidence="14">Sampled in the wild</strain>
    </source>
</reference>
<dbReference type="Gene3D" id="1.20.1730.10">
    <property type="entry name" value="Sodium/glucose cotransporter"/>
    <property type="match status" value="2"/>
</dbReference>
<evidence type="ECO:0000256" key="13">
    <source>
        <dbReference type="SAM" id="Phobius"/>
    </source>
</evidence>
<feature type="transmembrane region" description="Helical" evidence="13">
    <location>
        <begin position="101"/>
        <end position="124"/>
    </location>
</feature>
<dbReference type="GO" id="GO:0005886">
    <property type="term" value="C:plasma membrane"/>
    <property type="evidence" value="ECO:0007669"/>
    <property type="project" value="UniProtKB-SubCell"/>
</dbReference>
<evidence type="ECO:0000256" key="2">
    <source>
        <dbReference type="ARBA" id="ARBA00006434"/>
    </source>
</evidence>
<feature type="transmembrane region" description="Helical" evidence="13">
    <location>
        <begin position="70"/>
        <end position="89"/>
    </location>
</feature>
<dbReference type="InterPro" id="IPR051163">
    <property type="entry name" value="Sodium:Solute_Symporter_SSF"/>
</dbReference>
<evidence type="ECO:0000256" key="4">
    <source>
        <dbReference type="ARBA" id="ARBA00022475"/>
    </source>
</evidence>
<comment type="similarity">
    <text evidence="2 11">Belongs to the sodium:solute symporter (SSF) (TC 2.A.21) family.</text>
</comment>
<feature type="transmembrane region" description="Helical" evidence="13">
    <location>
        <begin position="364"/>
        <end position="384"/>
    </location>
</feature>
<feature type="region of interest" description="Disordered" evidence="12">
    <location>
        <begin position="503"/>
        <end position="530"/>
    </location>
</feature>
<evidence type="ECO:0000256" key="5">
    <source>
        <dbReference type="ARBA" id="ARBA00022692"/>
    </source>
</evidence>
<reference evidence="14" key="2">
    <citation type="submission" date="2017-10" db="EMBL/GenBank/DDBJ databases">
        <title>Ladona fulva Genome sequencing and assembly.</title>
        <authorList>
            <person name="Murali S."/>
            <person name="Richards S."/>
            <person name="Bandaranaike D."/>
            <person name="Bellair M."/>
            <person name="Blankenburg K."/>
            <person name="Chao H."/>
            <person name="Dinh H."/>
            <person name="Doddapaneni H."/>
            <person name="Dugan-Rocha S."/>
            <person name="Elkadiri S."/>
            <person name="Gnanaolivu R."/>
            <person name="Hernandez B."/>
            <person name="Skinner E."/>
            <person name="Javaid M."/>
            <person name="Lee S."/>
            <person name="Li M."/>
            <person name="Ming W."/>
            <person name="Munidasa M."/>
            <person name="Muniz J."/>
            <person name="Nguyen L."/>
            <person name="Hughes D."/>
            <person name="Osuji N."/>
            <person name="Pu L.-L."/>
            <person name="Puazo M."/>
            <person name="Qu C."/>
            <person name="Quiroz J."/>
            <person name="Raj R."/>
            <person name="Weissenberger G."/>
            <person name="Xin Y."/>
            <person name="Zou X."/>
            <person name="Han Y."/>
            <person name="Worley K."/>
            <person name="Muzny D."/>
            <person name="Gibbs R."/>
        </authorList>
    </citation>
    <scope>NUCLEOTIDE SEQUENCE</scope>
    <source>
        <strain evidence="14">Sampled in the wild</strain>
    </source>
</reference>
<name>A0A8K0KEY9_LADFU</name>
<keyword evidence="8" id="KW-0406">Ion transport</keyword>
<evidence type="ECO:0000256" key="11">
    <source>
        <dbReference type="RuleBase" id="RU362091"/>
    </source>
</evidence>
<feature type="compositionally biased region" description="Basic and acidic residues" evidence="12">
    <location>
        <begin position="517"/>
        <end position="530"/>
    </location>
</feature>
<comment type="caution">
    <text evidence="14">The sequence shown here is derived from an EMBL/GenBank/DDBJ whole genome shotgun (WGS) entry which is preliminary data.</text>
</comment>
<feature type="transmembrane region" description="Helical" evidence="13">
    <location>
        <begin position="144"/>
        <end position="163"/>
    </location>
</feature>
<accession>A0A8K0KEY9</accession>
<dbReference type="PROSITE" id="PS50283">
    <property type="entry name" value="NA_SOLUT_SYMP_3"/>
    <property type="match status" value="2"/>
</dbReference>
<dbReference type="InterPro" id="IPR038377">
    <property type="entry name" value="Na/Glc_symporter_sf"/>
</dbReference>
<keyword evidence="15" id="KW-1185">Reference proteome</keyword>
<gene>
    <name evidence="14" type="ORF">J437_LFUL012626</name>
</gene>
<evidence type="ECO:0000256" key="1">
    <source>
        <dbReference type="ARBA" id="ARBA00004651"/>
    </source>
</evidence>
<dbReference type="GO" id="GO:0015293">
    <property type="term" value="F:symporter activity"/>
    <property type="evidence" value="ECO:0007669"/>
    <property type="project" value="TreeGrafter"/>
</dbReference>
<keyword evidence="7" id="KW-0915">Sodium</keyword>
<dbReference type="PANTHER" id="PTHR42985:SF21">
    <property type="entry name" value="SODIUM-DEPENDENT MULTIVITAMIN TRANSPORTER-LIKE PROTEIN"/>
    <property type="match status" value="1"/>
</dbReference>
<dbReference type="InterPro" id="IPR001734">
    <property type="entry name" value="Na/solute_symporter"/>
</dbReference>
<evidence type="ECO:0008006" key="16">
    <source>
        <dbReference type="Google" id="ProtNLM"/>
    </source>
</evidence>
<dbReference type="AlphaFoldDB" id="A0A8K0KEY9"/>
<keyword evidence="5 13" id="KW-0812">Transmembrane</keyword>
<dbReference type="EMBL" id="KZ308677">
    <property type="protein sequence ID" value="KAG8232979.1"/>
    <property type="molecule type" value="Genomic_DNA"/>
</dbReference>
<evidence type="ECO:0000256" key="9">
    <source>
        <dbReference type="ARBA" id="ARBA00023136"/>
    </source>
</evidence>
<feature type="transmembrane region" description="Helical" evidence="13">
    <location>
        <begin position="339"/>
        <end position="358"/>
    </location>
</feature>
<feature type="transmembrane region" description="Helical" evidence="13">
    <location>
        <begin position="444"/>
        <end position="465"/>
    </location>
</feature>
<comment type="subcellular location">
    <subcellularLocation>
        <location evidence="1">Cell membrane</location>
        <topology evidence="1">Multi-pass membrane protein</topology>
    </subcellularLocation>
</comment>
<feature type="transmembrane region" description="Helical" evidence="13">
    <location>
        <begin position="232"/>
        <end position="259"/>
    </location>
</feature>
<evidence type="ECO:0000256" key="10">
    <source>
        <dbReference type="ARBA" id="ARBA00023201"/>
    </source>
</evidence>
<evidence type="ECO:0000256" key="8">
    <source>
        <dbReference type="ARBA" id="ARBA00023065"/>
    </source>
</evidence>
<evidence type="ECO:0000256" key="7">
    <source>
        <dbReference type="ARBA" id="ARBA00023053"/>
    </source>
</evidence>
<dbReference type="OrthoDB" id="6132759at2759"/>
<organism evidence="14 15">
    <name type="scientific">Ladona fulva</name>
    <name type="common">Scarce chaser dragonfly</name>
    <name type="synonym">Libellula fulva</name>
    <dbReference type="NCBI Taxonomy" id="123851"/>
    <lineage>
        <taxon>Eukaryota</taxon>
        <taxon>Metazoa</taxon>
        <taxon>Ecdysozoa</taxon>
        <taxon>Arthropoda</taxon>
        <taxon>Hexapoda</taxon>
        <taxon>Insecta</taxon>
        <taxon>Pterygota</taxon>
        <taxon>Palaeoptera</taxon>
        <taxon>Odonata</taxon>
        <taxon>Epiprocta</taxon>
        <taxon>Anisoptera</taxon>
        <taxon>Libelluloidea</taxon>
        <taxon>Libellulidae</taxon>
        <taxon>Ladona</taxon>
    </lineage>
</organism>